<proteinExistence type="predicted"/>
<dbReference type="CDD" id="cd07731">
    <property type="entry name" value="ComA-like_MBL-fold"/>
    <property type="match status" value="1"/>
</dbReference>
<dbReference type="Pfam" id="PF03772">
    <property type="entry name" value="Competence"/>
    <property type="match status" value="1"/>
</dbReference>
<reference evidence="9 10" key="1">
    <citation type="submission" date="2020-08" db="EMBL/GenBank/DDBJ databases">
        <title>Sequencing the genomes of 1000 actinobacteria strains.</title>
        <authorList>
            <person name="Klenk H.-P."/>
        </authorList>
    </citation>
    <scope>NUCLEOTIDE SEQUENCE [LARGE SCALE GENOMIC DNA]</scope>
    <source>
        <strain evidence="9 10">DSM 28967</strain>
    </source>
</reference>
<feature type="compositionally biased region" description="Basic and acidic residues" evidence="6">
    <location>
        <begin position="33"/>
        <end position="45"/>
    </location>
</feature>
<dbReference type="PANTHER" id="PTHR30619">
    <property type="entry name" value="DNA INTERNALIZATION/COMPETENCE PROTEIN COMEC/REC2"/>
    <property type="match status" value="1"/>
</dbReference>
<dbReference type="Proteomes" id="UP000549971">
    <property type="component" value="Unassembled WGS sequence"/>
</dbReference>
<dbReference type="InterPro" id="IPR004477">
    <property type="entry name" value="ComEC_N"/>
</dbReference>
<comment type="subcellular location">
    <subcellularLocation>
        <location evidence="1">Cell membrane</location>
        <topology evidence="1">Multi-pass membrane protein</topology>
    </subcellularLocation>
</comment>
<keyword evidence="10" id="KW-1185">Reference proteome</keyword>
<keyword evidence="5 7" id="KW-0472">Membrane</keyword>
<dbReference type="SUPFAM" id="SSF56281">
    <property type="entry name" value="Metallo-hydrolase/oxidoreductase"/>
    <property type="match status" value="1"/>
</dbReference>
<feature type="domain" description="Metallo-beta-lactamase" evidence="8">
    <location>
        <begin position="580"/>
        <end position="784"/>
    </location>
</feature>
<dbReference type="RefSeq" id="WP_184793531.1">
    <property type="nucleotide sequence ID" value="NZ_JACHMY010000001.1"/>
</dbReference>
<feature type="transmembrane region" description="Helical" evidence="7">
    <location>
        <begin position="539"/>
        <end position="558"/>
    </location>
</feature>
<evidence type="ECO:0000313" key="9">
    <source>
        <dbReference type="EMBL" id="MBB5833666.1"/>
    </source>
</evidence>
<evidence type="ECO:0000256" key="7">
    <source>
        <dbReference type="SAM" id="Phobius"/>
    </source>
</evidence>
<keyword evidence="2" id="KW-1003">Cell membrane</keyword>
<dbReference type="InterPro" id="IPR036866">
    <property type="entry name" value="RibonucZ/Hydroxyglut_hydro"/>
</dbReference>
<feature type="transmembrane region" description="Helical" evidence="7">
    <location>
        <begin position="78"/>
        <end position="100"/>
    </location>
</feature>
<comment type="caution">
    <text evidence="9">The sequence shown here is derived from an EMBL/GenBank/DDBJ whole genome shotgun (WGS) entry which is preliminary data.</text>
</comment>
<dbReference type="PANTHER" id="PTHR30619:SF1">
    <property type="entry name" value="RECOMBINATION PROTEIN 2"/>
    <property type="match status" value="1"/>
</dbReference>
<feature type="transmembrane region" description="Helical" evidence="7">
    <location>
        <begin position="293"/>
        <end position="313"/>
    </location>
</feature>
<feature type="transmembrane region" description="Helical" evidence="7">
    <location>
        <begin position="514"/>
        <end position="532"/>
    </location>
</feature>
<accession>A0A7W9J114</accession>
<evidence type="ECO:0000256" key="2">
    <source>
        <dbReference type="ARBA" id="ARBA00022475"/>
    </source>
</evidence>
<protein>
    <submittedName>
        <fullName evidence="9">Competence protein ComEC</fullName>
    </submittedName>
</protein>
<dbReference type="GO" id="GO:0005886">
    <property type="term" value="C:plasma membrane"/>
    <property type="evidence" value="ECO:0007669"/>
    <property type="project" value="UniProtKB-SubCell"/>
</dbReference>
<evidence type="ECO:0000256" key="4">
    <source>
        <dbReference type="ARBA" id="ARBA00022989"/>
    </source>
</evidence>
<feature type="transmembrane region" description="Helical" evidence="7">
    <location>
        <begin position="107"/>
        <end position="127"/>
    </location>
</feature>
<dbReference type="Pfam" id="PF00753">
    <property type="entry name" value="Lactamase_B"/>
    <property type="match status" value="1"/>
</dbReference>
<dbReference type="AlphaFoldDB" id="A0A7W9J114"/>
<feature type="transmembrane region" description="Helical" evidence="7">
    <location>
        <begin position="423"/>
        <end position="444"/>
    </location>
</feature>
<dbReference type="InterPro" id="IPR001279">
    <property type="entry name" value="Metallo-B-lactamas"/>
</dbReference>
<evidence type="ECO:0000259" key="8">
    <source>
        <dbReference type="SMART" id="SM00849"/>
    </source>
</evidence>
<organism evidence="9 10">
    <name type="scientific">Kribbella italica</name>
    <dbReference type="NCBI Taxonomy" id="1540520"/>
    <lineage>
        <taxon>Bacteria</taxon>
        <taxon>Bacillati</taxon>
        <taxon>Actinomycetota</taxon>
        <taxon>Actinomycetes</taxon>
        <taxon>Propionibacteriales</taxon>
        <taxon>Kribbellaceae</taxon>
        <taxon>Kribbella</taxon>
    </lineage>
</organism>
<evidence type="ECO:0000256" key="5">
    <source>
        <dbReference type="ARBA" id="ARBA00023136"/>
    </source>
</evidence>
<evidence type="ECO:0000256" key="3">
    <source>
        <dbReference type="ARBA" id="ARBA00022692"/>
    </source>
</evidence>
<dbReference type="EMBL" id="JACHMY010000001">
    <property type="protein sequence ID" value="MBB5833666.1"/>
    <property type="molecule type" value="Genomic_DNA"/>
</dbReference>
<feature type="region of interest" description="Disordered" evidence="6">
    <location>
        <begin position="1"/>
        <end position="55"/>
    </location>
</feature>
<feature type="transmembrane region" description="Helical" evidence="7">
    <location>
        <begin position="394"/>
        <end position="411"/>
    </location>
</feature>
<name>A0A7W9J114_9ACTN</name>
<evidence type="ECO:0000256" key="6">
    <source>
        <dbReference type="SAM" id="MobiDB-lite"/>
    </source>
</evidence>
<gene>
    <name evidence="9" type="ORF">HDA39_000400</name>
</gene>
<feature type="transmembrane region" description="Helical" evidence="7">
    <location>
        <begin position="325"/>
        <end position="341"/>
    </location>
</feature>
<evidence type="ECO:0000313" key="10">
    <source>
        <dbReference type="Proteomes" id="UP000549971"/>
    </source>
</evidence>
<dbReference type="InterPro" id="IPR035681">
    <property type="entry name" value="ComA-like_MBL"/>
</dbReference>
<evidence type="ECO:0000256" key="1">
    <source>
        <dbReference type="ARBA" id="ARBA00004651"/>
    </source>
</evidence>
<sequence length="833" mass="87478">MSASDRDPTSPAPFPAAPQQLHNPTQQQLPNPTHHELHTPTHEEPSTPDPDEEPTLDARLLLPAAAGWITAILLMPQAGIVAVITAATATALTLTLLTIALRRRSRLLFTLVAITALSAGMAAASALQIHQLTTGPVPALAATNSTAKLHLKITSDPAVRSTPGNRRPPYVVLKATAEQLTAQGETTRISTKILLIGSPAWQHVRLGQHVETTGRLSPVDPGSDVAAMLSARSTPKILEDPAWWLRAAEHVRAGLRESVQDQPADVRGLVPALVMGDESALPPDLVTDFQLTGLTHLSAVSGTNLTLLLAFVLPMARLLGVRARGLTVVGLLIVVAFVVLARPQPSVLRAAAMGLVALAAMTTGGTRRRAVRSLSVAVIALLLLDTSLARSAGFALSVLATAGIVLLGPGWRDALANWMPLRLAEAISCPLAAQLACTPVVAWLSGQVSLVAVAANLLAGPAVGPATILGFGAAGIALLSSDLARLAGWLASWPARWIILVAETGADLPGAVSPWPATVVGVTILTLLCVALTFGLHRVLTRPLAVLLCLAILVFVVLRPTPRLGWPPANWFMVACAVGQGDGFVLRAGPNSAVVVDTGPDPTPMDRCLQDLHITHIPVLVLTHFHADHAGGLAGAVNDRQVDELEVTPYFSPPAEHRRVQALAAAHQIPVRPVTYLERRTVGALTWTTLWPAQVPSLPDNPSTTDDNESSPENNASIVMLVETAGLRILLTGDLEPEAQRSVLAAHPDIRADILKVPHHGSARQDPAFFAKAAPRLAVISVGLANDYGHPAPRTLDLLTRTGTTIRRTDTAGAVAVTTDGDSLATATQGRQP</sequence>
<feature type="transmembrane region" description="Helical" evidence="7">
    <location>
        <begin position="450"/>
        <end position="479"/>
    </location>
</feature>
<feature type="transmembrane region" description="Helical" evidence="7">
    <location>
        <begin position="347"/>
        <end position="363"/>
    </location>
</feature>
<dbReference type="NCBIfam" id="TIGR00360">
    <property type="entry name" value="ComEC_N-term"/>
    <property type="match status" value="1"/>
</dbReference>
<keyword evidence="4 7" id="KW-1133">Transmembrane helix</keyword>
<dbReference type="SMART" id="SM00849">
    <property type="entry name" value="Lactamase_B"/>
    <property type="match status" value="1"/>
</dbReference>
<dbReference type="Gene3D" id="3.60.15.10">
    <property type="entry name" value="Ribonuclease Z/Hydroxyacylglutathione hydrolase-like"/>
    <property type="match status" value="1"/>
</dbReference>
<dbReference type="InterPro" id="IPR052159">
    <property type="entry name" value="Competence_DNA_uptake"/>
</dbReference>
<keyword evidence="3 7" id="KW-0812">Transmembrane</keyword>